<dbReference type="EMBL" id="KN822144">
    <property type="protein sequence ID" value="KIM54958.1"/>
    <property type="molecule type" value="Genomic_DNA"/>
</dbReference>
<dbReference type="Proteomes" id="UP000053989">
    <property type="component" value="Unassembled WGS sequence"/>
</dbReference>
<keyword evidence="2" id="KW-1185">Reference proteome</keyword>
<dbReference type="InParanoid" id="A0A0C2YZF0"/>
<organism evidence="1 2">
    <name type="scientific">Scleroderma citrinum Foug A</name>
    <dbReference type="NCBI Taxonomy" id="1036808"/>
    <lineage>
        <taxon>Eukaryota</taxon>
        <taxon>Fungi</taxon>
        <taxon>Dikarya</taxon>
        <taxon>Basidiomycota</taxon>
        <taxon>Agaricomycotina</taxon>
        <taxon>Agaricomycetes</taxon>
        <taxon>Agaricomycetidae</taxon>
        <taxon>Boletales</taxon>
        <taxon>Sclerodermatineae</taxon>
        <taxon>Sclerodermataceae</taxon>
        <taxon>Scleroderma</taxon>
    </lineage>
</organism>
<proteinExistence type="predicted"/>
<evidence type="ECO:0000313" key="2">
    <source>
        <dbReference type="Proteomes" id="UP000053989"/>
    </source>
</evidence>
<protein>
    <submittedName>
        <fullName evidence="1">Uncharacterized protein</fullName>
    </submittedName>
</protein>
<name>A0A0C2YZF0_9AGAM</name>
<sequence length="52" mass="5829">METNLAGLVDQTAQSCDARFALIVCSRMAASRLVWLPFPKEDPLNFVRSQQC</sequence>
<evidence type="ECO:0000313" key="1">
    <source>
        <dbReference type="EMBL" id="KIM54958.1"/>
    </source>
</evidence>
<reference evidence="2" key="2">
    <citation type="submission" date="2015-01" db="EMBL/GenBank/DDBJ databases">
        <title>Evolutionary Origins and Diversification of the Mycorrhizal Mutualists.</title>
        <authorList>
            <consortium name="DOE Joint Genome Institute"/>
            <consortium name="Mycorrhizal Genomics Consortium"/>
            <person name="Kohler A."/>
            <person name="Kuo A."/>
            <person name="Nagy L.G."/>
            <person name="Floudas D."/>
            <person name="Copeland A."/>
            <person name="Barry K.W."/>
            <person name="Cichocki N."/>
            <person name="Veneault-Fourrey C."/>
            <person name="LaButti K."/>
            <person name="Lindquist E.A."/>
            <person name="Lipzen A."/>
            <person name="Lundell T."/>
            <person name="Morin E."/>
            <person name="Murat C."/>
            <person name="Riley R."/>
            <person name="Ohm R."/>
            <person name="Sun H."/>
            <person name="Tunlid A."/>
            <person name="Henrissat B."/>
            <person name="Grigoriev I.V."/>
            <person name="Hibbett D.S."/>
            <person name="Martin F."/>
        </authorList>
    </citation>
    <scope>NUCLEOTIDE SEQUENCE [LARGE SCALE GENOMIC DNA]</scope>
    <source>
        <strain evidence="2">Foug A</strain>
    </source>
</reference>
<dbReference type="AlphaFoldDB" id="A0A0C2YZF0"/>
<dbReference type="HOGENOM" id="CLU_3088590_0_0_1"/>
<accession>A0A0C2YZF0</accession>
<reference evidence="1 2" key="1">
    <citation type="submission" date="2014-04" db="EMBL/GenBank/DDBJ databases">
        <authorList>
            <consortium name="DOE Joint Genome Institute"/>
            <person name="Kuo A."/>
            <person name="Kohler A."/>
            <person name="Nagy L.G."/>
            <person name="Floudas D."/>
            <person name="Copeland A."/>
            <person name="Barry K.W."/>
            <person name="Cichocki N."/>
            <person name="Veneault-Fourrey C."/>
            <person name="LaButti K."/>
            <person name="Lindquist E.A."/>
            <person name="Lipzen A."/>
            <person name="Lundell T."/>
            <person name="Morin E."/>
            <person name="Murat C."/>
            <person name="Sun H."/>
            <person name="Tunlid A."/>
            <person name="Henrissat B."/>
            <person name="Grigoriev I.V."/>
            <person name="Hibbett D.S."/>
            <person name="Martin F."/>
            <person name="Nordberg H.P."/>
            <person name="Cantor M.N."/>
            <person name="Hua S.X."/>
        </authorList>
    </citation>
    <scope>NUCLEOTIDE SEQUENCE [LARGE SCALE GENOMIC DNA]</scope>
    <source>
        <strain evidence="1 2">Foug A</strain>
    </source>
</reference>
<gene>
    <name evidence="1" type="ORF">SCLCIDRAFT_1221575</name>
</gene>